<name>A0A4Y9VPV9_9PROT</name>
<evidence type="ECO:0000313" key="1">
    <source>
        <dbReference type="EMBL" id="TFW70539.1"/>
    </source>
</evidence>
<dbReference type="OrthoDB" id="9799165at2"/>
<dbReference type="EMBL" id="PQVH01000012">
    <property type="protein sequence ID" value="TFW70539.1"/>
    <property type="molecule type" value="Genomic_DNA"/>
</dbReference>
<dbReference type="PANTHER" id="PTHR41729">
    <property type="entry name" value="GLUTAMYL-TRNA SYNTHETASE"/>
    <property type="match status" value="1"/>
</dbReference>
<sequence>MNISDQSKFDQAIARFDAFNALDPNFEEVAGESQPKELLYARRMTEMLKRYSAGASEALLLAARCQHIGRWKTPRSDYPMTKPGYHQWRNALKSFHADTARSILNELAYDVAVIDHVCALVKKELPRSNPEAQTLEDVIVLVFLEHYLAQFVATHSDYEQSKFVDILVKSLMKTSKEAHQFILSMTTLPAALAPLVKQLVTERF</sequence>
<protein>
    <submittedName>
        <fullName evidence="1">DUF4202 domain-containing protein</fullName>
    </submittedName>
</protein>
<dbReference type="Pfam" id="PF13875">
    <property type="entry name" value="DUF4202"/>
    <property type="match status" value="1"/>
</dbReference>
<dbReference type="AlphaFoldDB" id="A0A4Y9VPV9"/>
<proteinExistence type="predicted"/>
<accession>A0A4Y9VPV9</accession>
<dbReference type="Proteomes" id="UP000297706">
    <property type="component" value="Unassembled WGS sequence"/>
</dbReference>
<dbReference type="InterPro" id="IPR025255">
    <property type="entry name" value="DUF4202"/>
</dbReference>
<evidence type="ECO:0000313" key="2">
    <source>
        <dbReference type="Proteomes" id="UP000297706"/>
    </source>
</evidence>
<dbReference type="PANTHER" id="PTHR41729:SF1">
    <property type="entry name" value="GLUTAMYL-TRNA SYNTHETASE"/>
    <property type="match status" value="1"/>
</dbReference>
<dbReference type="RefSeq" id="WP_135278344.1">
    <property type="nucleotide sequence ID" value="NZ_PQVH01000012.1"/>
</dbReference>
<gene>
    <name evidence="1" type="ORF">C3Y98_09450</name>
</gene>
<reference evidence="1 2" key="1">
    <citation type="submission" date="2018-02" db="EMBL/GenBank/DDBJ databases">
        <title>A novel lanthanide dependent methylotroph, Methylotenera sp. La3113.</title>
        <authorList>
            <person name="Lv H."/>
            <person name="Tani A."/>
        </authorList>
    </citation>
    <scope>NUCLEOTIDE SEQUENCE [LARGE SCALE GENOMIC DNA]</scope>
    <source>
        <strain evidence="1 2">La3113</strain>
    </source>
</reference>
<comment type="caution">
    <text evidence="1">The sequence shown here is derived from an EMBL/GenBank/DDBJ whole genome shotgun (WGS) entry which is preliminary data.</text>
</comment>
<keyword evidence="2" id="KW-1185">Reference proteome</keyword>
<organism evidence="1 2">
    <name type="scientific">Methylotenera oryzisoli</name>
    <dbReference type="NCBI Taxonomy" id="2080758"/>
    <lineage>
        <taxon>Bacteria</taxon>
        <taxon>Pseudomonadati</taxon>
        <taxon>Pseudomonadota</taxon>
        <taxon>Betaproteobacteria</taxon>
        <taxon>Nitrosomonadales</taxon>
        <taxon>Methylophilaceae</taxon>
        <taxon>Methylotenera</taxon>
    </lineage>
</organism>